<evidence type="ECO:0000256" key="1">
    <source>
        <dbReference type="ARBA" id="ARBA00004123"/>
    </source>
</evidence>
<dbReference type="AlphaFoldDB" id="A0A835HSX2"/>
<evidence type="ECO:0000259" key="5">
    <source>
        <dbReference type="Pfam" id="PF01918"/>
    </source>
</evidence>
<dbReference type="OrthoDB" id="424402at2759"/>
<dbReference type="Proteomes" id="UP000631114">
    <property type="component" value="Unassembled WGS sequence"/>
</dbReference>
<accession>A0A835HSX2</accession>
<dbReference type="InterPro" id="IPR051958">
    <property type="entry name" value="Alba-like_NAB"/>
</dbReference>
<dbReference type="GO" id="GO:0005634">
    <property type="term" value="C:nucleus"/>
    <property type="evidence" value="ECO:0007669"/>
    <property type="project" value="UniProtKB-SubCell"/>
</dbReference>
<proteinExistence type="inferred from homology"/>
<feature type="compositionally biased region" description="Low complexity" evidence="4">
    <location>
        <begin position="1"/>
        <end position="16"/>
    </location>
</feature>
<dbReference type="GO" id="GO:0003723">
    <property type="term" value="F:RNA binding"/>
    <property type="evidence" value="ECO:0007669"/>
    <property type="project" value="TreeGrafter"/>
</dbReference>
<evidence type="ECO:0000313" key="6">
    <source>
        <dbReference type="EMBL" id="KAF9606350.1"/>
    </source>
</evidence>
<gene>
    <name evidence="6" type="ORF">IFM89_025018</name>
</gene>
<reference evidence="6 7" key="1">
    <citation type="submission" date="2020-10" db="EMBL/GenBank/DDBJ databases">
        <title>The Coptis chinensis genome and diversification of protoberbering-type alkaloids.</title>
        <authorList>
            <person name="Wang B."/>
            <person name="Shu S."/>
            <person name="Song C."/>
            <person name="Liu Y."/>
        </authorList>
    </citation>
    <scope>NUCLEOTIDE SEQUENCE [LARGE SCALE GENOMIC DNA]</scope>
    <source>
        <strain evidence="6">HL-2020</strain>
        <tissue evidence="6">Leaf</tissue>
    </source>
</reference>
<organism evidence="6 7">
    <name type="scientific">Coptis chinensis</name>
    <dbReference type="NCBI Taxonomy" id="261450"/>
    <lineage>
        <taxon>Eukaryota</taxon>
        <taxon>Viridiplantae</taxon>
        <taxon>Streptophyta</taxon>
        <taxon>Embryophyta</taxon>
        <taxon>Tracheophyta</taxon>
        <taxon>Spermatophyta</taxon>
        <taxon>Magnoliopsida</taxon>
        <taxon>Ranunculales</taxon>
        <taxon>Ranunculaceae</taxon>
        <taxon>Coptidoideae</taxon>
        <taxon>Coptis</taxon>
    </lineage>
</organism>
<dbReference type="Pfam" id="PF01918">
    <property type="entry name" value="Alba"/>
    <property type="match status" value="1"/>
</dbReference>
<dbReference type="PANTHER" id="PTHR13516">
    <property type="entry name" value="RIBONUCLEASE P SUBUNIT P25"/>
    <property type="match status" value="1"/>
</dbReference>
<feature type="domain" description="DNA/RNA-binding protein Alba-like" evidence="5">
    <location>
        <begin position="37"/>
        <end position="90"/>
    </location>
</feature>
<keyword evidence="7" id="KW-1185">Reference proteome</keyword>
<dbReference type="InterPro" id="IPR036882">
    <property type="entry name" value="Alba-like_dom_sf"/>
</dbReference>
<dbReference type="SUPFAM" id="SSF82704">
    <property type="entry name" value="AlbA-like"/>
    <property type="match status" value="1"/>
</dbReference>
<dbReference type="InterPro" id="IPR002775">
    <property type="entry name" value="DNA/RNA-bd_Alba-like"/>
</dbReference>
<protein>
    <recommendedName>
        <fullName evidence="5">DNA/RNA-binding protein Alba-like domain-containing protein</fullName>
    </recommendedName>
</protein>
<comment type="similarity">
    <text evidence="2">Belongs to the histone-like Alba family.</text>
</comment>
<evidence type="ECO:0000313" key="7">
    <source>
        <dbReference type="Proteomes" id="UP000631114"/>
    </source>
</evidence>
<comment type="caution">
    <text evidence="6">The sequence shown here is derived from an EMBL/GenBank/DDBJ whole genome shotgun (WGS) entry which is preliminary data.</text>
</comment>
<evidence type="ECO:0000256" key="4">
    <source>
        <dbReference type="SAM" id="MobiDB-lite"/>
    </source>
</evidence>
<comment type="subcellular location">
    <subcellularLocation>
        <location evidence="1">Nucleus</location>
    </subcellularLocation>
</comment>
<name>A0A835HSX2_9MAGN</name>
<evidence type="ECO:0000256" key="3">
    <source>
        <dbReference type="ARBA" id="ARBA00023242"/>
    </source>
</evidence>
<dbReference type="PANTHER" id="PTHR13516:SF4">
    <property type="entry name" value="FI09323P"/>
    <property type="match status" value="1"/>
</dbReference>
<feature type="region of interest" description="Disordered" evidence="4">
    <location>
        <begin position="1"/>
        <end position="25"/>
    </location>
</feature>
<dbReference type="EMBL" id="JADFTS010000005">
    <property type="protein sequence ID" value="KAF9606350.1"/>
    <property type="molecule type" value="Genomic_DNA"/>
</dbReference>
<sequence>METKRPNTPTVNTTTENNKRDEKKQFKPKLKPVIRDNEMRIRKDVTLLDYIESASRYLKNRSKTIVIKAMGVNLCRALDVSEALRGNISGLNQEIATSSDYVVDVWEPVEEGLDPVKTWRRIPVITITLSTTDLNTNSPGYQAPLFVGKPAVVAVAPAVKGK</sequence>
<dbReference type="Gene3D" id="3.30.110.20">
    <property type="entry name" value="Alba-like domain"/>
    <property type="match status" value="1"/>
</dbReference>
<evidence type="ECO:0000256" key="2">
    <source>
        <dbReference type="ARBA" id="ARBA00008018"/>
    </source>
</evidence>
<keyword evidence="3" id="KW-0539">Nucleus</keyword>